<comment type="caution">
    <text evidence="1">The sequence shown here is derived from an EMBL/GenBank/DDBJ whole genome shotgun (WGS) entry which is preliminary data.</text>
</comment>
<dbReference type="EMBL" id="LLXH01000024">
    <property type="protein sequence ID" value="PKC75354.1"/>
    <property type="molecule type" value="Genomic_DNA"/>
</dbReference>
<evidence type="ECO:0000313" key="4">
    <source>
        <dbReference type="Proteomes" id="UP000233469"/>
    </source>
</evidence>
<evidence type="ECO:0000313" key="1">
    <source>
        <dbReference type="EMBL" id="PKC75354.1"/>
    </source>
</evidence>
<evidence type="ECO:0000313" key="3">
    <source>
        <dbReference type="Proteomes" id="UP000232688"/>
    </source>
</evidence>
<evidence type="ECO:0000313" key="2">
    <source>
        <dbReference type="EMBL" id="PKK80954.1"/>
    </source>
</evidence>
<feature type="non-terminal residue" evidence="1">
    <location>
        <position position="1"/>
    </location>
</feature>
<proteinExistence type="predicted"/>
<name>A0A2N0SIH2_9GLOM</name>
<accession>A0A2N0SIH2</accession>
<sequence>INVTLHTILAIPIPPSMENPKNPSNGAIIPFDNRFNSRCAINLIIKIPPAKSVKIVAVTRLT</sequence>
<dbReference type="Proteomes" id="UP000232688">
    <property type="component" value="Unassembled WGS sequence"/>
</dbReference>
<dbReference type="EMBL" id="LLXL01000002">
    <property type="protein sequence ID" value="PKK80954.1"/>
    <property type="molecule type" value="Genomic_DNA"/>
</dbReference>
<dbReference type="AlphaFoldDB" id="A0A2N0SIH2"/>
<reference evidence="3 4" key="2">
    <citation type="submission" date="2017-10" db="EMBL/GenBank/DDBJ databases">
        <title>Extensive intraspecific genome diversity in a model arbuscular mycorrhizal fungus.</title>
        <authorList>
            <person name="Chen E.C.H."/>
            <person name="Morin E."/>
            <person name="Baudet D."/>
            <person name="Noel J."/>
            <person name="Ndikumana S."/>
            <person name="Charron P."/>
            <person name="St-Onge C."/>
            <person name="Giorgi J."/>
            <person name="Grigoriev I.V."/>
            <person name="Roux C."/>
            <person name="Martin F.M."/>
            <person name="Corradi N."/>
        </authorList>
    </citation>
    <scope>NUCLEOTIDE SEQUENCE [LARGE SCALE GENOMIC DNA]</scope>
    <source>
        <strain evidence="1 3">A1</strain>
        <strain evidence="2 4">C2</strain>
    </source>
</reference>
<dbReference type="VEuPathDB" id="FungiDB:RhiirA1_407794"/>
<reference evidence="2 4" key="1">
    <citation type="submission" date="2016-04" db="EMBL/GenBank/DDBJ databases">
        <title>Genome analyses suggest a sexual origin of heterokaryosis in a supposedly ancient asexual fungus.</title>
        <authorList>
            <person name="Ropars J."/>
            <person name="Sedzielewska K."/>
            <person name="Noel J."/>
            <person name="Charron P."/>
            <person name="Farinelli L."/>
            <person name="Marton T."/>
            <person name="Kruger M."/>
            <person name="Pelin A."/>
            <person name="Brachmann A."/>
            <person name="Corradi N."/>
        </authorList>
    </citation>
    <scope>NUCLEOTIDE SEQUENCE [LARGE SCALE GENOMIC DNA]</scope>
    <source>
        <strain evidence="2 4">C2</strain>
    </source>
</reference>
<organism evidence="1 3">
    <name type="scientific">Rhizophagus irregularis</name>
    <dbReference type="NCBI Taxonomy" id="588596"/>
    <lineage>
        <taxon>Eukaryota</taxon>
        <taxon>Fungi</taxon>
        <taxon>Fungi incertae sedis</taxon>
        <taxon>Mucoromycota</taxon>
        <taxon>Glomeromycotina</taxon>
        <taxon>Glomeromycetes</taxon>
        <taxon>Glomerales</taxon>
        <taxon>Glomeraceae</taxon>
        <taxon>Rhizophagus</taxon>
    </lineage>
</organism>
<reference evidence="1 3" key="3">
    <citation type="submission" date="2017-10" db="EMBL/GenBank/DDBJ databases">
        <title>Genome analyses suggest a sexual origin of heterokaryosis in a supposedly ancient asexual fungus.</title>
        <authorList>
            <person name="Corradi N."/>
            <person name="Sedzielewska K."/>
            <person name="Noel J."/>
            <person name="Charron P."/>
            <person name="Farinelli L."/>
            <person name="Marton T."/>
            <person name="Kruger M."/>
            <person name="Pelin A."/>
            <person name="Brachmann A."/>
            <person name="Corradi N."/>
        </authorList>
    </citation>
    <scope>NUCLEOTIDE SEQUENCE [LARGE SCALE GENOMIC DNA]</scope>
    <source>
        <strain evidence="1 3">A1</strain>
    </source>
</reference>
<gene>
    <name evidence="1" type="ORF">RhiirA1_407794</name>
    <name evidence="2" type="ORF">RhiirC2_723068</name>
</gene>
<protein>
    <submittedName>
        <fullName evidence="1">Uncharacterized protein</fullName>
    </submittedName>
</protein>
<dbReference type="Proteomes" id="UP000233469">
    <property type="component" value="Unassembled WGS sequence"/>
</dbReference>